<dbReference type="STRING" id="112498.A0A2D3VC40"/>
<protein>
    <submittedName>
        <fullName evidence="3">Related to palI protein</fullName>
    </submittedName>
</protein>
<dbReference type="PANTHER" id="PTHR28013:SF7">
    <property type="entry name" value="PALI-DOMAIN-CONTAINING PROTEIN"/>
    <property type="match status" value="1"/>
</dbReference>
<dbReference type="Pfam" id="PF06687">
    <property type="entry name" value="SUR7"/>
    <property type="match status" value="1"/>
</dbReference>
<accession>A0A2D3VC40</accession>
<dbReference type="AlphaFoldDB" id="A0A2D3VC40"/>
<dbReference type="PANTHER" id="PTHR28013">
    <property type="entry name" value="PROTEIN DCV1-RELATED"/>
    <property type="match status" value="1"/>
</dbReference>
<dbReference type="OrthoDB" id="2354757at2759"/>
<keyword evidence="2" id="KW-1133">Transmembrane helix</keyword>
<gene>
    <name evidence="3" type="ORF">RCC_03901</name>
</gene>
<dbReference type="GeneID" id="35599089"/>
<feature type="compositionally biased region" description="Basic and acidic residues" evidence="1">
    <location>
        <begin position="213"/>
        <end position="222"/>
    </location>
</feature>
<dbReference type="GO" id="GO:0032153">
    <property type="term" value="C:cell division site"/>
    <property type="evidence" value="ECO:0007669"/>
    <property type="project" value="TreeGrafter"/>
</dbReference>
<evidence type="ECO:0000256" key="2">
    <source>
        <dbReference type="SAM" id="Phobius"/>
    </source>
</evidence>
<feature type="compositionally biased region" description="Basic residues" evidence="1">
    <location>
        <begin position="223"/>
        <end position="232"/>
    </location>
</feature>
<dbReference type="RefSeq" id="XP_023624953.1">
    <property type="nucleotide sequence ID" value="XM_023769185.1"/>
</dbReference>
<dbReference type="GO" id="GO:0005886">
    <property type="term" value="C:plasma membrane"/>
    <property type="evidence" value="ECO:0007669"/>
    <property type="project" value="InterPro"/>
</dbReference>
<proteinExistence type="predicted"/>
<feature type="transmembrane region" description="Helical" evidence="2">
    <location>
        <begin position="180"/>
        <end position="204"/>
    </location>
</feature>
<sequence>MKGTNIHWIGVFLLFTSSILLLFVTLSAPIINHLGLLRIQLGNSTKAHDFNLVFGTFGYCTLNAMPNGNDVCTGRHIGYEPAALMARIDNTGFDSLSGGTSDAFTRIMILHPIACGVAFIAFLLSMGGGIIGSLAGALTAFVAWILTIIVLATDFTLFGVVRNHVNHDATDSEAYFGSAIWMLVASFMMLGLGMAILLFTCCVARREHKKNKVDTAGKETRSGRRKKRFGIF</sequence>
<evidence type="ECO:0000313" key="4">
    <source>
        <dbReference type="Proteomes" id="UP000225277"/>
    </source>
</evidence>
<evidence type="ECO:0000256" key="1">
    <source>
        <dbReference type="SAM" id="MobiDB-lite"/>
    </source>
</evidence>
<dbReference type="InterPro" id="IPR009571">
    <property type="entry name" value="SUR7/Rim9-like_fungi"/>
</dbReference>
<dbReference type="GO" id="GO:0035838">
    <property type="term" value="C:growing cell tip"/>
    <property type="evidence" value="ECO:0007669"/>
    <property type="project" value="TreeGrafter"/>
</dbReference>
<keyword evidence="2" id="KW-0472">Membrane</keyword>
<dbReference type="Proteomes" id="UP000225277">
    <property type="component" value="Unassembled WGS sequence"/>
</dbReference>
<feature type="region of interest" description="Disordered" evidence="1">
    <location>
        <begin position="213"/>
        <end position="232"/>
    </location>
</feature>
<feature type="transmembrane region" description="Helical" evidence="2">
    <location>
        <begin position="136"/>
        <end position="160"/>
    </location>
</feature>
<keyword evidence="4" id="KW-1185">Reference proteome</keyword>
<keyword evidence="2" id="KW-0812">Transmembrane</keyword>
<evidence type="ECO:0000313" key="3">
    <source>
        <dbReference type="EMBL" id="CZT18063.1"/>
    </source>
</evidence>
<dbReference type="EMBL" id="FJUY01000005">
    <property type="protein sequence ID" value="CZT18063.1"/>
    <property type="molecule type" value="Genomic_DNA"/>
</dbReference>
<organism evidence="3 4">
    <name type="scientific">Ramularia collo-cygni</name>
    <dbReference type="NCBI Taxonomy" id="112498"/>
    <lineage>
        <taxon>Eukaryota</taxon>
        <taxon>Fungi</taxon>
        <taxon>Dikarya</taxon>
        <taxon>Ascomycota</taxon>
        <taxon>Pezizomycotina</taxon>
        <taxon>Dothideomycetes</taxon>
        <taxon>Dothideomycetidae</taxon>
        <taxon>Mycosphaerellales</taxon>
        <taxon>Mycosphaerellaceae</taxon>
        <taxon>Ramularia</taxon>
    </lineage>
</organism>
<dbReference type="InterPro" id="IPR051380">
    <property type="entry name" value="pH-response_reg_palI/RIM9"/>
</dbReference>
<name>A0A2D3VC40_9PEZI</name>
<feature type="transmembrane region" description="Helical" evidence="2">
    <location>
        <begin position="103"/>
        <end position="124"/>
    </location>
</feature>
<reference evidence="3 4" key="1">
    <citation type="submission" date="2016-03" db="EMBL/GenBank/DDBJ databases">
        <authorList>
            <person name="Ploux O."/>
        </authorList>
    </citation>
    <scope>NUCLEOTIDE SEQUENCE [LARGE SCALE GENOMIC DNA]</scope>
    <source>
        <strain evidence="3 4">URUG2</strain>
    </source>
</reference>